<keyword evidence="4" id="KW-0436">Ligase</keyword>
<evidence type="ECO:0000256" key="5">
    <source>
        <dbReference type="ARBA" id="ARBA00022741"/>
    </source>
</evidence>
<dbReference type="PANTHER" id="PTHR12196">
    <property type="entry name" value="DOMAIN OF UNKNOWN FUNCTION 71 DUF71 -CONTAINING PROTEIN"/>
    <property type="match status" value="1"/>
</dbReference>
<dbReference type="PANTHER" id="PTHR12196:SF2">
    <property type="entry name" value="DIPHTHINE--AMMONIA LIGASE"/>
    <property type="match status" value="1"/>
</dbReference>
<dbReference type="Gene3D" id="3.30.1330.40">
    <property type="entry name" value="RutC-like"/>
    <property type="match status" value="2"/>
</dbReference>
<feature type="region of interest" description="Disordered" evidence="10">
    <location>
        <begin position="281"/>
        <end position="303"/>
    </location>
</feature>
<dbReference type="Gene3D" id="3.40.50.620">
    <property type="entry name" value="HUPs"/>
    <property type="match status" value="1"/>
</dbReference>
<evidence type="ECO:0000256" key="1">
    <source>
        <dbReference type="ARBA" id="ARBA00005156"/>
    </source>
</evidence>
<evidence type="ECO:0000256" key="8">
    <source>
        <dbReference type="ARBA" id="ARBA00031552"/>
    </source>
</evidence>
<evidence type="ECO:0000256" key="9">
    <source>
        <dbReference type="ARBA" id="ARBA00048108"/>
    </source>
</evidence>
<keyword evidence="5" id="KW-0547">Nucleotide-binding</keyword>
<dbReference type="FunFam" id="3.40.50.620:FF:000145">
    <property type="entry name" value="ATP-binding domain containing protein"/>
    <property type="match status" value="1"/>
</dbReference>
<dbReference type="Pfam" id="PF01042">
    <property type="entry name" value="Ribonuc_L-PSP"/>
    <property type="match status" value="2"/>
</dbReference>
<dbReference type="CDD" id="cd06155">
    <property type="entry name" value="eu_AANH_C_1"/>
    <property type="match status" value="1"/>
</dbReference>
<dbReference type="EC" id="6.3.1.14" evidence="2"/>
<dbReference type="InterPro" id="IPR014729">
    <property type="entry name" value="Rossmann-like_a/b/a_fold"/>
</dbReference>
<dbReference type="GO" id="GO:0017183">
    <property type="term" value="P:protein histidyl modification to diphthamide"/>
    <property type="evidence" value="ECO:0007669"/>
    <property type="project" value="TreeGrafter"/>
</dbReference>
<dbReference type="CDD" id="cd01994">
    <property type="entry name" value="AANH_PF0828-like"/>
    <property type="match status" value="1"/>
</dbReference>
<sequence>MKYVALLSGGKDSCYNLLHCHQNGHVLVAAASLGPEPGKEELDSYMYQTVGQDAIELVARALDVPLHRRVIRGTAIAQGSEYGSRLPGSGVSVSGDETEDLYELLRDVKERYPDVGGVSVGAILSNYQRVRVEQVCGRLGLTPLAYLWQRDQEELLQEMIDAGLKAVLIKVAGIGLEARHLGKTLIEMQHTLLKLNAMYGSHVCGEGGEYETLTLGCPLFKQAIVLDEVETVIHSENSFASVAYLRVKKGSLSSKDTPRDWIAHMPPLLDETSNALAEHMTAPMPSEGSSTTTTSTPSVSEPSVQLDQSEIVNWSGNWLSICNLTAPPPKDNAPWSISDEAHACFNHLKERLDEQGISWSHIASINLFVRDMNYFSSINEVYKTYFGTSPPSRATVSAMLTGPRRMILEILAFFDKTNDARQSLHVQSLSYWAPPNIGPYSQAITVGGQTFISGQIGLIPSSNSLPVPSSLSTEMALSWQHVRRIEAAVNPEATQKKILQSCISWVARLQDLQTIIDAWEFIEEVRTVPLLFLVVGALPKGALVETQTLFHSGVTEVEDAEGFMEAQIVIQKFHTRTSFITLLSFSTNGIPRVIQFL</sequence>
<evidence type="ECO:0000256" key="3">
    <source>
        <dbReference type="ARBA" id="ARBA00018426"/>
    </source>
</evidence>
<dbReference type="InterPro" id="IPR030662">
    <property type="entry name" value="DPH6/MJ0570"/>
</dbReference>
<feature type="domain" description="Diphthamide synthase" evidence="11">
    <location>
        <begin position="1"/>
        <end position="243"/>
    </location>
</feature>
<accession>A0A164ZIX4</accession>
<gene>
    <name evidence="12" type="ORF">SISNIDRAFT_405368</name>
</gene>
<keyword evidence="6" id="KW-0067">ATP-binding</keyword>
<evidence type="ECO:0000313" key="13">
    <source>
        <dbReference type="Proteomes" id="UP000076722"/>
    </source>
</evidence>
<dbReference type="InterPro" id="IPR035959">
    <property type="entry name" value="RutC-like_sf"/>
</dbReference>
<dbReference type="STRING" id="1314777.A0A164ZIX4"/>
<dbReference type="FunFam" id="3.90.1490.10:FF:000001">
    <property type="entry name" value="Diphthine--ammonia ligase"/>
    <property type="match status" value="1"/>
</dbReference>
<evidence type="ECO:0000256" key="7">
    <source>
        <dbReference type="ARBA" id="ARBA00029814"/>
    </source>
</evidence>
<reference evidence="12 13" key="1">
    <citation type="journal article" date="2016" name="Mol. Biol. Evol.">
        <title>Comparative Genomics of Early-Diverging Mushroom-Forming Fungi Provides Insights into the Origins of Lignocellulose Decay Capabilities.</title>
        <authorList>
            <person name="Nagy L.G."/>
            <person name="Riley R."/>
            <person name="Tritt A."/>
            <person name="Adam C."/>
            <person name="Daum C."/>
            <person name="Floudas D."/>
            <person name="Sun H."/>
            <person name="Yadav J.S."/>
            <person name="Pangilinan J."/>
            <person name="Larsson K.H."/>
            <person name="Matsuura K."/>
            <person name="Barry K."/>
            <person name="Labutti K."/>
            <person name="Kuo R."/>
            <person name="Ohm R.A."/>
            <person name="Bhattacharya S.S."/>
            <person name="Shirouzu T."/>
            <person name="Yoshinaga Y."/>
            <person name="Martin F.M."/>
            <person name="Grigoriev I.V."/>
            <person name="Hibbett D.S."/>
        </authorList>
    </citation>
    <scope>NUCLEOTIDE SEQUENCE [LARGE SCALE GENOMIC DNA]</scope>
    <source>
        <strain evidence="12 13">HHB9708</strain>
    </source>
</reference>
<dbReference type="GO" id="GO:0005524">
    <property type="term" value="F:ATP binding"/>
    <property type="evidence" value="ECO:0007669"/>
    <property type="project" value="UniProtKB-KW"/>
</dbReference>
<feature type="compositionally biased region" description="Low complexity" evidence="10">
    <location>
        <begin position="285"/>
        <end position="303"/>
    </location>
</feature>
<dbReference type="InterPro" id="IPR006175">
    <property type="entry name" value="YjgF/YER057c/UK114"/>
</dbReference>
<evidence type="ECO:0000259" key="11">
    <source>
        <dbReference type="Pfam" id="PF01902"/>
    </source>
</evidence>
<comment type="catalytic activity">
    <reaction evidence="9">
        <text>diphthine-[translation elongation factor 2] + NH4(+) + ATP = diphthamide-[translation elongation factor 2] + AMP + diphosphate + H(+)</text>
        <dbReference type="Rhea" id="RHEA:19753"/>
        <dbReference type="Rhea" id="RHEA-COMP:10172"/>
        <dbReference type="Rhea" id="RHEA-COMP:10174"/>
        <dbReference type="ChEBI" id="CHEBI:15378"/>
        <dbReference type="ChEBI" id="CHEBI:16692"/>
        <dbReference type="ChEBI" id="CHEBI:28938"/>
        <dbReference type="ChEBI" id="CHEBI:30616"/>
        <dbReference type="ChEBI" id="CHEBI:33019"/>
        <dbReference type="ChEBI" id="CHEBI:82696"/>
        <dbReference type="ChEBI" id="CHEBI:456215"/>
        <dbReference type="EC" id="6.3.1.14"/>
    </reaction>
</comment>
<dbReference type="OrthoDB" id="686384at2759"/>
<dbReference type="NCBIfam" id="TIGR00290">
    <property type="entry name" value="MJ0570_dom"/>
    <property type="match status" value="1"/>
</dbReference>
<evidence type="ECO:0000256" key="6">
    <source>
        <dbReference type="ARBA" id="ARBA00022840"/>
    </source>
</evidence>
<comment type="pathway">
    <text evidence="1">Protein modification; peptidyl-diphthamide biosynthesis.</text>
</comment>
<keyword evidence="13" id="KW-1185">Reference proteome</keyword>
<dbReference type="Pfam" id="PF01902">
    <property type="entry name" value="Diphthami_syn_2"/>
    <property type="match status" value="1"/>
</dbReference>
<dbReference type="Gene3D" id="3.90.1490.10">
    <property type="entry name" value="putative n-type atp pyrophosphatase, domain 2"/>
    <property type="match status" value="1"/>
</dbReference>
<dbReference type="SUPFAM" id="SSF55298">
    <property type="entry name" value="YjgF-like"/>
    <property type="match status" value="2"/>
</dbReference>
<dbReference type="Proteomes" id="UP000076722">
    <property type="component" value="Unassembled WGS sequence"/>
</dbReference>
<dbReference type="AlphaFoldDB" id="A0A164ZIX4"/>
<name>A0A164ZIX4_9AGAM</name>
<evidence type="ECO:0000256" key="10">
    <source>
        <dbReference type="SAM" id="MobiDB-lite"/>
    </source>
</evidence>
<dbReference type="EMBL" id="KV419396">
    <property type="protein sequence ID" value="KZS97760.1"/>
    <property type="molecule type" value="Genomic_DNA"/>
</dbReference>
<evidence type="ECO:0000256" key="4">
    <source>
        <dbReference type="ARBA" id="ARBA00022598"/>
    </source>
</evidence>
<dbReference type="GO" id="GO:0017178">
    <property type="term" value="F:diphthine-ammonia ligase activity"/>
    <property type="evidence" value="ECO:0007669"/>
    <property type="project" value="UniProtKB-EC"/>
</dbReference>
<evidence type="ECO:0000313" key="12">
    <source>
        <dbReference type="EMBL" id="KZS97760.1"/>
    </source>
</evidence>
<dbReference type="SUPFAM" id="SSF52402">
    <property type="entry name" value="Adenine nucleotide alpha hydrolases-like"/>
    <property type="match status" value="1"/>
</dbReference>
<dbReference type="CDD" id="cd06156">
    <property type="entry name" value="eu_AANH_C_2"/>
    <property type="match status" value="1"/>
</dbReference>
<protein>
    <recommendedName>
        <fullName evidence="3">Diphthine--ammonia ligase</fullName>
        <ecNumber evidence="2">6.3.1.14</ecNumber>
    </recommendedName>
    <alternativeName>
        <fullName evidence="7">Diphthamide synthase</fullName>
    </alternativeName>
    <alternativeName>
        <fullName evidence="8">Diphthamide synthetase</fullName>
    </alternativeName>
</protein>
<organism evidence="12 13">
    <name type="scientific">Sistotremastrum niveocremeum HHB9708</name>
    <dbReference type="NCBI Taxonomy" id="1314777"/>
    <lineage>
        <taxon>Eukaryota</taxon>
        <taxon>Fungi</taxon>
        <taxon>Dikarya</taxon>
        <taxon>Basidiomycota</taxon>
        <taxon>Agaricomycotina</taxon>
        <taxon>Agaricomycetes</taxon>
        <taxon>Sistotremastrales</taxon>
        <taxon>Sistotremastraceae</taxon>
        <taxon>Sertulicium</taxon>
        <taxon>Sertulicium niveocremeum</taxon>
    </lineage>
</organism>
<dbReference type="InterPro" id="IPR002761">
    <property type="entry name" value="Diphthami_syn_dom"/>
</dbReference>
<proteinExistence type="predicted"/>
<evidence type="ECO:0000256" key="2">
    <source>
        <dbReference type="ARBA" id="ARBA00012089"/>
    </source>
</evidence>